<evidence type="ECO:0000313" key="11">
    <source>
        <dbReference type="EMBL" id="MDA1384118.1"/>
    </source>
</evidence>
<dbReference type="AlphaFoldDB" id="A0A9X3T7D7"/>
<dbReference type="Proteomes" id="UP001145799">
    <property type="component" value="Unassembled WGS sequence"/>
</dbReference>
<keyword evidence="3 12" id="KW-0808">Transferase</keyword>
<dbReference type="PROSITE" id="PS00107">
    <property type="entry name" value="PROTEIN_KINASE_ATP"/>
    <property type="match status" value="1"/>
</dbReference>
<dbReference type="CDD" id="cd14014">
    <property type="entry name" value="STKc_PknB_like"/>
    <property type="match status" value="1"/>
</dbReference>
<proteinExistence type="predicted"/>
<evidence type="ECO:0000256" key="1">
    <source>
        <dbReference type="ARBA" id="ARBA00012513"/>
    </source>
</evidence>
<feature type="domain" description="Protein kinase" evidence="10">
    <location>
        <begin position="11"/>
        <end position="278"/>
    </location>
</feature>
<dbReference type="PANTHER" id="PTHR43289:SF6">
    <property type="entry name" value="SERINE_THREONINE-PROTEIN KINASE NEKL-3"/>
    <property type="match status" value="1"/>
</dbReference>
<dbReference type="EMBL" id="JAVDYD010000001">
    <property type="protein sequence ID" value="MDR7339453.1"/>
    <property type="molecule type" value="Genomic_DNA"/>
</dbReference>
<dbReference type="InterPro" id="IPR008271">
    <property type="entry name" value="Ser/Thr_kinase_AS"/>
</dbReference>
<keyword evidence="2" id="KW-0723">Serine/threonine-protein kinase</keyword>
<evidence type="ECO:0000313" key="14">
    <source>
        <dbReference type="Proteomes" id="UP001183604"/>
    </source>
</evidence>
<dbReference type="PANTHER" id="PTHR43289">
    <property type="entry name" value="MITOGEN-ACTIVATED PROTEIN KINASE KINASE KINASE 20-RELATED"/>
    <property type="match status" value="1"/>
</dbReference>
<dbReference type="PROSITE" id="PS50011">
    <property type="entry name" value="PROTEIN_KINASE_DOM"/>
    <property type="match status" value="1"/>
</dbReference>
<accession>A0A9X3T7D7</accession>
<dbReference type="SUPFAM" id="SSF69322">
    <property type="entry name" value="Tricorn protease domain 2"/>
    <property type="match status" value="1"/>
</dbReference>
<dbReference type="RefSeq" id="WP_270120538.1">
    <property type="nucleotide sequence ID" value="NZ_BAAAOM010000004.1"/>
</dbReference>
<evidence type="ECO:0000256" key="3">
    <source>
        <dbReference type="ARBA" id="ARBA00022679"/>
    </source>
</evidence>
<gene>
    <name evidence="12" type="ORF">J2S69_003172</name>
    <name evidence="11" type="ORF">O2L01_03885</name>
</gene>
<dbReference type="InterPro" id="IPR000719">
    <property type="entry name" value="Prot_kinase_dom"/>
</dbReference>
<dbReference type="GO" id="GO:0005524">
    <property type="term" value="F:ATP binding"/>
    <property type="evidence" value="ECO:0007669"/>
    <property type="project" value="UniProtKB-UniRule"/>
</dbReference>
<evidence type="ECO:0000313" key="12">
    <source>
        <dbReference type="EMBL" id="MDR7339453.1"/>
    </source>
</evidence>
<evidence type="ECO:0000256" key="8">
    <source>
        <dbReference type="PROSITE-ProRule" id="PRU10141"/>
    </source>
</evidence>
<protein>
    <recommendedName>
        <fullName evidence="1">non-specific serine/threonine protein kinase</fullName>
        <ecNumber evidence="1">2.7.11.1</ecNumber>
    </recommendedName>
</protein>
<feature type="binding site" evidence="8">
    <location>
        <position position="40"/>
    </location>
    <ligand>
        <name>ATP</name>
        <dbReference type="ChEBI" id="CHEBI:30616"/>
    </ligand>
</feature>
<dbReference type="EMBL" id="JAPZVQ010000002">
    <property type="protein sequence ID" value="MDA1384118.1"/>
    <property type="molecule type" value="Genomic_DNA"/>
</dbReference>
<name>A0A9X3T7D7_9ACTN</name>
<sequence length="644" mass="67647">MPAGQLIADRYRLDELIGAGGMGEVWRAFDTGLHRDVAIKLLYRSGFESAEAAHARFVREAQAVARIRHPGIAVLHDFGEDPGPDGRSYLVMEYVEGRPLSAVLADGPLPPDTAMRLCADVADALATAHSAGVIHRDIKPANIIVGTDTRPRLVDFGIALLPDETALTGPDVRLGTLTYASPEQIDGEPLTPASDLYSLGVVAYECLSGEPPFTGPSLSPVVHGHLHKPPPELPSDVPAGARNAVMRALEKDPARRWRDAADLAAACRGDAPDEETTLPLGPPPASARNARRRTLLAAAIATPIAAGATALTLWLNQHRDTDTDPPETAITTVRHDGLVIAAHDEPIEAIVALPGENGPVAYTAAGTQLRQWNLADGAALGAAETEHPVTALLLAPAPGGGERVIAVDRASGVYVADTAAEFTRIGTGAFDAIAAVYAPHQRDQSTLLTAMTPMGCATVDLDTGAAGQGMIFQPGFIDHAVLAPNRGELAVAHAEPDGAVALHHPADGSVVGRVPPHPDWDPETARTGGLWFTEGDGRSPRGHVYNETDQRFYQVDLWTYEAIGAPVALGPVGSVHDLRLLPDGSILTIEDGHATLTSTETGARVRLTAAGDPEPVALASLLTPDSRIALTGYADGTVRTWQLD</sequence>
<dbReference type="PROSITE" id="PS00108">
    <property type="entry name" value="PROTEIN_KINASE_ST"/>
    <property type="match status" value="1"/>
</dbReference>
<dbReference type="SMART" id="SM00220">
    <property type="entry name" value="S_TKc"/>
    <property type="match status" value="1"/>
</dbReference>
<evidence type="ECO:0000256" key="4">
    <source>
        <dbReference type="ARBA" id="ARBA00022741"/>
    </source>
</evidence>
<evidence type="ECO:0000259" key="10">
    <source>
        <dbReference type="PROSITE" id="PS50011"/>
    </source>
</evidence>
<dbReference type="EC" id="2.7.11.1" evidence="1"/>
<comment type="caution">
    <text evidence="11">The sequence shown here is derived from an EMBL/GenBank/DDBJ whole genome shotgun (WGS) entry which is preliminary data.</text>
</comment>
<dbReference type="GO" id="GO:0004674">
    <property type="term" value="F:protein serine/threonine kinase activity"/>
    <property type="evidence" value="ECO:0007669"/>
    <property type="project" value="UniProtKB-KW"/>
</dbReference>
<keyword evidence="14" id="KW-1185">Reference proteome</keyword>
<evidence type="ECO:0000313" key="13">
    <source>
        <dbReference type="Proteomes" id="UP001145799"/>
    </source>
</evidence>
<feature type="region of interest" description="Disordered" evidence="9">
    <location>
        <begin position="269"/>
        <end position="289"/>
    </location>
</feature>
<dbReference type="InterPro" id="IPR001680">
    <property type="entry name" value="WD40_rpt"/>
</dbReference>
<organism evidence="11 13">
    <name type="scientific">Glycomyces lechevalierae</name>
    <dbReference type="NCBI Taxonomy" id="256034"/>
    <lineage>
        <taxon>Bacteria</taxon>
        <taxon>Bacillati</taxon>
        <taxon>Actinomycetota</taxon>
        <taxon>Actinomycetes</taxon>
        <taxon>Glycomycetales</taxon>
        <taxon>Glycomycetaceae</taxon>
        <taxon>Glycomyces</taxon>
    </lineage>
</organism>
<evidence type="ECO:0000256" key="7">
    <source>
        <dbReference type="PROSITE-ProRule" id="PRU00221"/>
    </source>
</evidence>
<evidence type="ECO:0000256" key="6">
    <source>
        <dbReference type="ARBA" id="ARBA00022840"/>
    </source>
</evidence>
<dbReference type="InterPro" id="IPR011009">
    <property type="entry name" value="Kinase-like_dom_sf"/>
</dbReference>
<dbReference type="InterPro" id="IPR015943">
    <property type="entry name" value="WD40/YVTN_repeat-like_dom_sf"/>
</dbReference>
<reference evidence="11" key="1">
    <citation type="submission" date="2022-12" db="EMBL/GenBank/DDBJ databases">
        <title>Gycomyces niveus sp.nov., a novel actinomycete isolated from soil in Shouguang.</title>
        <authorList>
            <person name="Yang X."/>
        </authorList>
    </citation>
    <scope>NUCLEOTIDE SEQUENCE</scope>
    <source>
        <strain evidence="11">DSM 44724</strain>
    </source>
</reference>
<dbReference type="Proteomes" id="UP001183604">
    <property type="component" value="Unassembled WGS sequence"/>
</dbReference>
<evidence type="ECO:0000256" key="5">
    <source>
        <dbReference type="ARBA" id="ARBA00022777"/>
    </source>
</evidence>
<reference evidence="12 14" key="2">
    <citation type="submission" date="2023-07" db="EMBL/GenBank/DDBJ databases">
        <title>Sequencing the genomes of 1000 actinobacteria strains.</title>
        <authorList>
            <person name="Klenk H.-P."/>
        </authorList>
    </citation>
    <scope>NUCLEOTIDE SEQUENCE [LARGE SCALE GENOMIC DNA]</scope>
    <source>
        <strain evidence="12 14">DSM 44724</strain>
    </source>
</reference>
<dbReference type="SUPFAM" id="SSF56112">
    <property type="entry name" value="Protein kinase-like (PK-like)"/>
    <property type="match status" value="1"/>
</dbReference>
<dbReference type="PROSITE" id="PS50082">
    <property type="entry name" value="WD_REPEATS_2"/>
    <property type="match status" value="1"/>
</dbReference>
<dbReference type="Gene3D" id="2.130.10.10">
    <property type="entry name" value="YVTN repeat-like/Quinoprotein amine dehydrogenase"/>
    <property type="match status" value="1"/>
</dbReference>
<evidence type="ECO:0000256" key="9">
    <source>
        <dbReference type="SAM" id="MobiDB-lite"/>
    </source>
</evidence>
<keyword evidence="4 8" id="KW-0547">Nucleotide-binding</keyword>
<dbReference type="InterPro" id="IPR017441">
    <property type="entry name" value="Protein_kinase_ATP_BS"/>
</dbReference>
<dbReference type="Pfam" id="PF00069">
    <property type="entry name" value="Pkinase"/>
    <property type="match status" value="1"/>
</dbReference>
<keyword evidence="6 8" id="KW-0067">ATP-binding</keyword>
<evidence type="ECO:0000256" key="2">
    <source>
        <dbReference type="ARBA" id="ARBA00022527"/>
    </source>
</evidence>
<keyword evidence="5 11" id="KW-0418">Kinase</keyword>
<dbReference type="Gene3D" id="3.30.200.20">
    <property type="entry name" value="Phosphorylase Kinase, domain 1"/>
    <property type="match status" value="1"/>
</dbReference>
<dbReference type="Gene3D" id="1.10.510.10">
    <property type="entry name" value="Transferase(Phosphotransferase) domain 1"/>
    <property type="match status" value="1"/>
</dbReference>
<keyword evidence="7" id="KW-0853">WD repeat</keyword>
<feature type="repeat" description="WD" evidence="7">
    <location>
        <begin position="622"/>
        <end position="644"/>
    </location>
</feature>